<dbReference type="PANTHER" id="PTHR21716:SF67">
    <property type="entry name" value="TRANSPORT PROTEIN YDIK-RELATED"/>
    <property type="match status" value="1"/>
</dbReference>
<feature type="transmembrane region" description="Helical" evidence="8">
    <location>
        <begin position="12"/>
        <end position="30"/>
    </location>
</feature>
<evidence type="ECO:0000256" key="6">
    <source>
        <dbReference type="ARBA" id="ARBA00022989"/>
    </source>
</evidence>
<evidence type="ECO:0000256" key="4">
    <source>
        <dbReference type="ARBA" id="ARBA00022475"/>
    </source>
</evidence>
<evidence type="ECO:0000256" key="1">
    <source>
        <dbReference type="ARBA" id="ARBA00004651"/>
    </source>
</evidence>
<dbReference type="AlphaFoldDB" id="A0A1F6TQI9"/>
<evidence type="ECO:0000256" key="5">
    <source>
        <dbReference type="ARBA" id="ARBA00022692"/>
    </source>
</evidence>
<keyword evidence="7 8" id="KW-0472">Membrane</keyword>
<feature type="transmembrane region" description="Helical" evidence="8">
    <location>
        <begin position="66"/>
        <end position="88"/>
    </location>
</feature>
<dbReference type="Proteomes" id="UP000178885">
    <property type="component" value="Unassembled WGS sequence"/>
</dbReference>
<keyword evidence="3" id="KW-0813">Transport</keyword>
<dbReference type="InterPro" id="IPR002549">
    <property type="entry name" value="AI-2E-like"/>
</dbReference>
<keyword evidence="6 8" id="KW-1133">Transmembrane helix</keyword>
<organism evidence="9 10">
    <name type="scientific">Candidatus Muproteobacteria bacterium RBG_16_65_34</name>
    <dbReference type="NCBI Taxonomy" id="1817760"/>
    <lineage>
        <taxon>Bacteria</taxon>
        <taxon>Pseudomonadati</taxon>
        <taxon>Pseudomonadota</taxon>
        <taxon>Candidatus Muproteobacteria</taxon>
    </lineage>
</organism>
<comment type="caution">
    <text evidence="9">The sequence shown here is derived from an EMBL/GenBank/DDBJ whole genome shotgun (WGS) entry which is preliminary data.</text>
</comment>
<protein>
    <submittedName>
        <fullName evidence="9">AI-2E family transporter</fullName>
    </submittedName>
</protein>
<reference evidence="9 10" key="1">
    <citation type="journal article" date="2016" name="Nat. Commun.">
        <title>Thousands of microbial genomes shed light on interconnected biogeochemical processes in an aquifer system.</title>
        <authorList>
            <person name="Anantharaman K."/>
            <person name="Brown C.T."/>
            <person name="Hug L.A."/>
            <person name="Sharon I."/>
            <person name="Castelle C.J."/>
            <person name="Probst A.J."/>
            <person name="Thomas B.C."/>
            <person name="Singh A."/>
            <person name="Wilkins M.J."/>
            <person name="Karaoz U."/>
            <person name="Brodie E.L."/>
            <person name="Williams K.H."/>
            <person name="Hubbard S.S."/>
            <person name="Banfield J.F."/>
        </authorList>
    </citation>
    <scope>NUCLEOTIDE SEQUENCE [LARGE SCALE GENOMIC DNA]</scope>
</reference>
<dbReference type="GO" id="GO:0005886">
    <property type="term" value="C:plasma membrane"/>
    <property type="evidence" value="ECO:0007669"/>
    <property type="project" value="UniProtKB-SubCell"/>
</dbReference>
<accession>A0A1F6TQI9</accession>
<evidence type="ECO:0000313" key="9">
    <source>
        <dbReference type="EMBL" id="OGI47404.1"/>
    </source>
</evidence>
<feature type="transmembrane region" description="Helical" evidence="8">
    <location>
        <begin position="310"/>
        <end position="332"/>
    </location>
</feature>
<evidence type="ECO:0000256" key="2">
    <source>
        <dbReference type="ARBA" id="ARBA00009773"/>
    </source>
</evidence>
<evidence type="ECO:0000256" key="7">
    <source>
        <dbReference type="ARBA" id="ARBA00023136"/>
    </source>
</evidence>
<evidence type="ECO:0000256" key="8">
    <source>
        <dbReference type="SAM" id="Phobius"/>
    </source>
</evidence>
<feature type="transmembrane region" description="Helical" evidence="8">
    <location>
        <begin position="244"/>
        <end position="264"/>
    </location>
</feature>
<comment type="similarity">
    <text evidence="2">Belongs to the autoinducer-2 exporter (AI-2E) (TC 2.A.86) family.</text>
</comment>
<proteinExistence type="inferred from homology"/>
<evidence type="ECO:0000313" key="10">
    <source>
        <dbReference type="Proteomes" id="UP000178885"/>
    </source>
</evidence>
<dbReference type="STRING" id="1817760.A2151_08005"/>
<name>A0A1F6TQI9_9PROT</name>
<keyword evidence="5 8" id="KW-0812">Transmembrane</keyword>
<dbReference type="PANTHER" id="PTHR21716">
    <property type="entry name" value="TRANSMEMBRANE PROTEIN"/>
    <property type="match status" value="1"/>
</dbReference>
<feature type="transmembrane region" description="Helical" evidence="8">
    <location>
        <begin position="276"/>
        <end position="298"/>
    </location>
</feature>
<gene>
    <name evidence="9" type="ORF">A2151_08005</name>
</gene>
<evidence type="ECO:0000256" key="3">
    <source>
        <dbReference type="ARBA" id="ARBA00022448"/>
    </source>
</evidence>
<comment type="subcellular location">
    <subcellularLocation>
        <location evidence="1">Cell membrane</location>
        <topology evidence="1">Multi-pass membrane protein</topology>
    </subcellularLocation>
</comment>
<dbReference type="Pfam" id="PF01594">
    <property type="entry name" value="AI-2E_transport"/>
    <property type="match status" value="1"/>
</dbReference>
<sequence length="360" mass="38279">MNETPKPAEHRLHQYAQLAAVVIVVVGSYLVLYPFIPAILFSAVVCSATWPLYVRLRKALRGRSTLAALVMTLLLIALVIGPSVLLAVSLADNVTAMVEAGKAALGRDPIQPPAWLRKIPTVGEMLADYWQRLVSSSESLAAQSQGLLEPARNFLVGAGKTVGQDLLQLALAMFISFFFYRDGEALALALRKALNRLAGGLGRELLQTIHNTVTGVVHGIFGTALAQAVLALVGFLIAGVPAPFLLAVATFFLSILPIGPPLVWGGATLWLVSQGQIGWAVFMALWGLLAISSIDNFVKPYLISRSSDLPLLLIVLGVFGGVFAFGFIGIFIGPPVLAVGLTLVQLWIARSHEETGTPGA</sequence>
<dbReference type="EMBL" id="MFSU01000057">
    <property type="protein sequence ID" value="OGI47404.1"/>
    <property type="molecule type" value="Genomic_DNA"/>
</dbReference>
<keyword evidence="4" id="KW-1003">Cell membrane</keyword>
<feature type="transmembrane region" description="Helical" evidence="8">
    <location>
        <begin position="216"/>
        <end position="237"/>
    </location>
</feature>